<dbReference type="PANTHER" id="PTHR46825:SF14">
    <property type="entry name" value="BETA-LACTAMASE-RELATED DOMAIN-CONTAINING PROTEIN"/>
    <property type="match status" value="1"/>
</dbReference>
<sequence>MFLSSQGIHSIQHAVDRLQAAALAIPRICALSGTPGVSIGVLYHNQVIYTQGFGYRDVEAKLPPDEQTVYHIASLSKAVTSAAFGILVEGKKIDWDTPVKTILPEFDHSNRTIREELSIADLLSHRGGLATQYALWVQEHGHLKFTKEETLPMFATLPKVREFRSKFGYSNWGYGLAALVLEKLTDMTWGQFLHERLFQPLGLTRTFTADPNTENVAKSYVPLTDGTIIPQTPPSIADGNVMSGGSGIRSCVSDLLVLYKALLNASKDQFLNNTTSTLGLPFCQTTTILSPQVPMPGSSILENTYAMGWVRTQIPQPLGSTGTNGAVMKSMPFVGRGSPSRLVINHNGSLSGFFSAVLLLPETDSAIVVLTNSISKNDCSDWISQLLLEALIDNDENDYVHLAQISSEASDQKMGDIQRLLSSKQIPNTSHRPLLDYTGKYYNKNGLWFPDVFLTEDGLRSCMKGDR</sequence>
<dbReference type="Proteomes" id="UP001147695">
    <property type="component" value="Unassembled WGS sequence"/>
</dbReference>
<evidence type="ECO:0000313" key="3">
    <source>
        <dbReference type="EMBL" id="KAJ5328810.1"/>
    </source>
</evidence>
<dbReference type="EMBL" id="JAPZBQ010000005">
    <property type="protein sequence ID" value="KAJ5328810.1"/>
    <property type="molecule type" value="Genomic_DNA"/>
</dbReference>
<reference evidence="3" key="2">
    <citation type="journal article" date="2023" name="IMA Fungus">
        <title>Comparative genomic study of the Penicillium genus elucidates a diverse pangenome and 15 lateral gene transfer events.</title>
        <authorList>
            <person name="Petersen C."/>
            <person name="Sorensen T."/>
            <person name="Nielsen M.R."/>
            <person name="Sondergaard T.E."/>
            <person name="Sorensen J.L."/>
            <person name="Fitzpatrick D.A."/>
            <person name="Frisvad J.C."/>
            <person name="Nielsen K.L."/>
        </authorList>
    </citation>
    <scope>NUCLEOTIDE SEQUENCE</scope>
    <source>
        <strain evidence="3">IBT 35673</strain>
    </source>
</reference>
<dbReference type="InterPro" id="IPR001466">
    <property type="entry name" value="Beta-lactam-related"/>
</dbReference>
<evidence type="ECO:0000259" key="2">
    <source>
        <dbReference type="Pfam" id="PF00144"/>
    </source>
</evidence>
<dbReference type="Gene3D" id="3.40.710.10">
    <property type="entry name" value="DD-peptidase/beta-lactamase superfamily"/>
    <property type="match status" value="1"/>
</dbReference>
<evidence type="ECO:0000313" key="4">
    <source>
        <dbReference type="Proteomes" id="UP001147695"/>
    </source>
</evidence>
<dbReference type="PANTHER" id="PTHR46825">
    <property type="entry name" value="D-ALANYL-D-ALANINE-CARBOXYPEPTIDASE/ENDOPEPTIDASE AMPH"/>
    <property type="match status" value="1"/>
</dbReference>
<reference evidence="3" key="1">
    <citation type="submission" date="2022-12" db="EMBL/GenBank/DDBJ databases">
        <authorList>
            <person name="Petersen C."/>
        </authorList>
    </citation>
    <scope>NUCLEOTIDE SEQUENCE</scope>
    <source>
        <strain evidence="3">IBT 35673</strain>
    </source>
</reference>
<accession>A0A9W9Q8E3</accession>
<comment type="similarity">
    <text evidence="1">Belongs to the peptidase S12 family.</text>
</comment>
<dbReference type="InterPro" id="IPR012338">
    <property type="entry name" value="Beta-lactam/transpept-like"/>
</dbReference>
<dbReference type="Pfam" id="PF00144">
    <property type="entry name" value="Beta-lactamase"/>
    <property type="match status" value="1"/>
</dbReference>
<feature type="domain" description="Beta-lactamase-related" evidence="2">
    <location>
        <begin position="33"/>
        <end position="382"/>
    </location>
</feature>
<organism evidence="3 4">
    <name type="scientific">Penicillium brevicompactum</name>
    <dbReference type="NCBI Taxonomy" id="5074"/>
    <lineage>
        <taxon>Eukaryota</taxon>
        <taxon>Fungi</taxon>
        <taxon>Dikarya</taxon>
        <taxon>Ascomycota</taxon>
        <taxon>Pezizomycotina</taxon>
        <taxon>Eurotiomycetes</taxon>
        <taxon>Eurotiomycetidae</taxon>
        <taxon>Eurotiales</taxon>
        <taxon>Aspergillaceae</taxon>
        <taxon>Penicillium</taxon>
    </lineage>
</organism>
<dbReference type="AlphaFoldDB" id="A0A9W9Q8E3"/>
<proteinExistence type="inferred from homology"/>
<comment type="caution">
    <text evidence="3">The sequence shown here is derived from an EMBL/GenBank/DDBJ whole genome shotgun (WGS) entry which is preliminary data.</text>
</comment>
<name>A0A9W9Q8E3_PENBR</name>
<dbReference type="SUPFAM" id="SSF56601">
    <property type="entry name" value="beta-lactamase/transpeptidase-like"/>
    <property type="match status" value="1"/>
</dbReference>
<gene>
    <name evidence="3" type="ORF">N7452_009200</name>
</gene>
<evidence type="ECO:0000256" key="1">
    <source>
        <dbReference type="ARBA" id="ARBA00038215"/>
    </source>
</evidence>
<dbReference type="InterPro" id="IPR050491">
    <property type="entry name" value="AmpC-like"/>
</dbReference>
<protein>
    <submittedName>
        <fullName evidence="3">D-aminoacylase</fullName>
    </submittedName>
</protein>